<dbReference type="EMBL" id="CM001881">
    <property type="protein sequence ID" value="EOY21881.1"/>
    <property type="molecule type" value="Genomic_DNA"/>
</dbReference>
<dbReference type="FunCoup" id="A0A061FX82">
    <property type="interactions" value="35"/>
</dbReference>
<dbReference type="Proteomes" id="UP000026915">
    <property type="component" value="Chromosome 3"/>
</dbReference>
<gene>
    <name evidence="2" type="ORF">TCM_014036</name>
</gene>
<sequence length="130" mass="14225">MREYIPELMPLIVEALLDGAAVTKREVAVATLRQVVQSTGKSAMESTLFRMIVVLLGLYHIVCLNAVPITRIGSLTHGAQVHQVPENTHLVAAEKSSEAQIIKGRMVVELNDYPGSGANNRHTPRPQFGR</sequence>
<dbReference type="Gramene" id="EOY21881">
    <property type="protein sequence ID" value="EOY21881"/>
    <property type="gene ID" value="TCM_014036"/>
</dbReference>
<dbReference type="eggNOG" id="KOG0891">
    <property type="taxonomic scope" value="Eukaryota"/>
</dbReference>
<accession>A0A061FX82</accession>
<name>A0A061FX82_THECC</name>
<dbReference type="STRING" id="3641.A0A061FX82"/>
<keyword evidence="3" id="KW-1185">Reference proteome</keyword>
<proteinExistence type="predicted"/>
<dbReference type="AlphaFoldDB" id="A0A061FX82"/>
<protein>
    <submittedName>
        <fullName evidence="2">Disulfide bond formation protein B 2, putative</fullName>
    </submittedName>
</protein>
<dbReference type="PANTHER" id="PTHR33474">
    <property type="entry name" value="TRANSMEMBRANE PROTEIN"/>
    <property type="match status" value="1"/>
</dbReference>
<evidence type="ECO:0000313" key="3">
    <source>
        <dbReference type="Proteomes" id="UP000026915"/>
    </source>
</evidence>
<evidence type="ECO:0000313" key="2">
    <source>
        <dbReference type="EMBL" id="EOY21881.1"/>
    </source>
</evidence>
<dbReference type="OMA" id="ENTHMAN"/>
<reference evidence="2 3" key="1">
    <citation type="journal article" date="2013" name="Genome Biol.">
        <title>The genome sequence of the most widely cultivated cacao type and its use to identify candidate genes regulating pod color.</title>
        <authorList>
            <person name="Motamayor J.C."/>
            <person name="Mockaitis K."/>
            <person name="Schmutz J."/>
            <person name="Haiminen N."/>
            <person name="Iii D.L."/>
            <person name="Cornejo O."/>
            <person name="Findley S.D."/>
            <person name="Zheng P."/>
            <person name="Utro F."/>
            <person name="Royaert S."/>
            <person name="Saski C."/>
            <person name="Jenkins J."/>
            <person name="Podicheti R."/>
            <person name="Zhao M."/>
            <person name="Scheffler B.E."/>
            <person name="Stack J.C."/>
            <person name="Feltus F.A."/>
            <person name="Mustiga G.M."/>
            <person name="Amores F."/>
            <person name="Phillips W."/>
            <person name="Marelli J.P."/>
            <person name="May G.D."/>
            <person name="Shapiro H."/>
            <person name="Ma J."/>
            <person name="Bustamante C.D."/>
            <person name="Schnell R.J."/>
            <person name="Main D."/>
            <person name="Gilbert D."/>
            <person name="Parida L."/>
            <person name="Kuhn D.N."/>
        </authorList>
    </citation>
    <scope>NUCLEOTIDE SEQUENCE [LARGE SCALE GENOMIC DNA]</scope>
    <source>
        <strain evidence="3">cv. Matina 1-6</strain>
    </source>
</reference>
<keyword evidence="1" id="KW-0812">Transmembrane</keyword>
<keyword evidence="1" id="KW-1133">Transmembrane helix</keyword>
<dbReference type="PANTHER" id="PTHR33474:SF2">
    <property type="entry name" value="TRANSMEMBRANE PROTEIN"/>
    <property type="match status" value="1"/>
</dbReference>
<feature type="transmembrane region" description="Helical" evidence="1">
    <location>
        <begin position="48"/>
        <end position="67"/>
    </location>
</feature>
<organism evidence="2 3">
    <name type="scientific">Theobroma cacao</name>
    <name type="common">Cacao</name>
    <name type="synonym">Cocoa</name>
    <dbReference type="NCBI Taxonomy" id="3641"/>
    <lineage>
        <taxon>Eukaryota</taxon>
        <taxon>Viridiplantae</taxon>
        <taxon>Streptophyta</taxon>
        <taxon>Embryophyta</taxon>
        <taxon>Tracheophyta</taxon>
        <taxon>Spermatophyta</taxon>
        <taxon>Magnoliopsida</taxon>
        <taxon>eudicotyledons</taxon>
        <taxon>Gunneridae</taxon>
        <taxon>Pentapetalae</taxon>
        <taxon>rosids</taxon>
        <taxon>malvids</taxon>
        <taxon>Malvales</taxon>
        <taxon>Malvaceae</taxon>
        <taxon>Byttnerioideae</taxon>
        <taxon>Theobroma</taxon>
    </lineage>
</organism>
<dbReference type="HOGENOM" id="CLU_1941891_0_0_1"/>
<evidence type="ECO:0000256" key="1">
    <source>
        <dbReference type="SAM" id="Phobius"/>
    </source>
</evidence>
<dbReference type="InParanoid" id="A0A061FX82"/>
<keyword evidence="1" id="KW-0472">Membrane</keyword>